<dbReference type="PANTHER" id="PTHR43673:SF10">
    <property type="entry name" value="NADH DEHYDROGENASE_NAD(P)H NITROREDUCTASE XCC3605-RELATED"/>
    <property type="match status" value="1"/>
</dbReference>
<evidence type="ECO:0000256" key="1">
    <source>
        <dbReference type="ARBA" id="ARBA00007118"/>
    </source>
</evidence>
<dbReference type="AlphaFoldDB" id="A0A1V1PF50"/>
<name>A0A1V1PF50_9BACT</name>
<dbReference type="CDD" id="cd02062">
    <property type="entry name" value="Nitro_FMN_reductase"/>
    <property type="match status" value="1"/>
</dbReference>
<gene>
    <name evidence="4" type="ORF">OMM_00901</name>
</gene>
<dbReference type="PANTHER" id="PTHR43673">
    <property type="entry name" value="NAD(P)H NITROREDUCTASE YDGI-RELATED"/>
    <property type="match status" value="1"/>
</dbReference>
<evidence type="ECO:0000259" key="3">
    <source>
        <dbReference type="Pfam" id="PF00881"/>
    </source>
</evidence>
<keyword evidence="2" id="KW-0560">Oxidoreductase</keyword>
<protein>
    <submittedName>
        <fullName evidence="4">Nitroreductase family protein</fullName>
    </submittedName>
</protein>
<feature type="domain" description="Nitroreductase" evidence="3">
    <location>
        <begin position="10"/>
        <end position="63"/>
    </location>
</feature>
<sequence>MNDFFSLVQRTRSCRRFNQDPLVDAALLESCVKLARMTASAANLQPLKYILSCNANTNQAIYDCLGWAGYLKDWPGPVPDERPTGYIVMLGDQHIAKNFDMDIGIAAQTIMLGAYNQGFAGCMLANIRHQQLSHHLEIADHLKILLVLALGAPKESIVIEPVNADGNCQYYRDEQGIHHVPKRSLDELIVHIYQ</sequence>
<dbReference type="InterPro" id="IPR023312">
    <property type="entry name" value="Put_nitroreductase_C_bac"/>
</dbReference>
<feature type="domain" description="Nitroreductase" evidence="3">
    <location>
        <begin position="92"/>
        <end position="151"/>
    </location>
</feature>
<evidence type="ECO:0000313" key="4">
    <source>
        <dbReference type="EMBL" id="ETR73511.1"/>
    </source>
</evidence>
<dbReference type="Gene3D" id="3.40.109.10">
    <property type="entry name" value="NADH Oxidase"/>
    <property type="match status" value="1"/>
</dbReference>
<evidence type="ECO:0000256" key="2">
    <source>
        <dbReference type="ARBA" id="ARBA00023002"/>
    </source>
</evidence>
<dbReference type="SUPFAM" id="SSF55469">
    <property type="entry name" value="FMN-dependent nitroreductase-like"/>
    <property type="match status" value="1"/>
</dbReference>
<dbReference type="Proteomes" id="UP000189670">
    <property type="component" value="Unassembled WGS sequence"/>
</dbReference>
<dbReference type="InterPro" id="IPR000415">
    <property type="entry name" value="Nitroreductase-like"/>
</dbReference>
<dbReference type="Pfam" id="PF00881">
    <property type="entry name" value="Nitroreductase"/>
    <property type="match status" value="2"/>
</dbReference>
<proteinExistence type="inferred from homology"/>
<accession>A0A1V1PF50</accession>
<dbReference type="InterPro" id="IPR029479">
    <property type="entry name" value="Nitroreductase"/>
</dbReference>
<comment type="caution">
    <text evidence="4">The sequence shown here is derived from an EMBL/GenBank/DDBJ whole genome shotgun (WGS) entry which is preliminary data.</text>
</comment>
<organism evidence="4 5">
    <name type="scientific">Candidatus Magnetoglobus multicellularis str. Araruama</name>
    <dbReference type="NCBI Taxonomy" id="890399"/>
    <lineage>
        <taxon>Bacteria</taxon>
        <taxon>Pseudomonadati</taxon>
        <taxon>Thermodesulfobacteriota</taxon>
        <taxon>Desulfobacteria</taxon>
        <taxon>Desulfobacterales</taxon>
        <taxon>Desulfobacteraceae</taxon>
        <taxon>Candidatus Magnetoglobus</taxon>
    </lineage>
</organism>
<evidence type="ECO:0000313" key="5">
    <source>
        <dbReference type="Proteomes" id="UP000189670"/>
    </source>
</evidence>
<comment type="similarity">
    <text evidence="1">Belongs to the nitroreductase family.</text>
</comment>
<dbReference type="GO" id="GO:0016491">
    <property type="term" value="F:oxidoreductase activity"/>
    <property type="evidence" value="ECO:0007669"/>
    <property type="project" value="UniProtKB-KW"/>
</dbReference>
<reference evidence="5" key="1">
    <citation type="submission" date="2012-11" db="EMBL/GenBank/DDBJ databases">
        <authorList>
            <person name="Lucero-Rivera Y.E."/>
            <person name="Tovar-Ramirez D."/>
        </authorList>
    </citation>
    <scope>NUCLEOTIDE SEQUENCE [LARGE SCALE GENOMIC DNA]</scope>
    <source>
        <strain evidence="5">Araruama</strain>
    </source>
</reference>
<dbReference type="EMBL" id="ATBP01000055">
    <property type="protein sequence ID" value="ETR73511.1"/>
    <property type="molecule type" value="Genomic_DNA"/>
</dbReference>
<dbReference type="Gene3D" id="2.20.180.10">
    <property type="entry name" value="putative fmn-dependent nitroreductase like domains"/>
    <property type="match status" value="1"/>
</dbReference>